<proteinExistence type="inferred from homology"/>
<comment type="similarity">
    <text evidence="1 5">Belongs to the bacterial ribosomal protein bL32 family.</text>
</comment>
<keyword evidence="2 5" id="KW-0689">Ribosomal protein</keyword>
<dbReference type="HAMAP" id="MF_00340">
    <property type="entry name" value="Ribosomal_bL32"/>
    <property type="match status" value="1"/>
</dbReference>
<evidence type="ECO:0000256" key="2">
    <source>
        <dbReference type="ARBA" id="ARBA00022980"/>
    </source>
</evidence>
<dbReference type="Proteomes" id="UP000229966">
    <property type="component" value="Unassembled WGS sequence"/>
</dbReference>
<dbReference type="GO" id="GO:0015934">
    <property type="term" value="C:large ribosomal subunit"/>
    <property type="evidence" value="ECO:0007669"/>
    <property type="project" value="InterPro"/>
</dbReference>
<feature type="compositionally biased region" description="Basic residues" evidence="6">
    <location>
        <begin position="7"/>
        <end position="19"/>
    </location>
</feature>
<sequence>MAQPKKQLTRTRSRKRKSSSLRIGEVSQISNCSHCKSPKRPHTVCSTCGYYHGIKIVSKKIKTKINK</sequence>
<evidence type="ECO:0000256" key="3">
    <source>
        <dbReference type="ARBA" id="ARBA00023274"/>
    </source>
</evidence>
<name>A0A2M7CIJ5_9BACT</name>
<dbReference type="GO" id="GO:0003735">
    <property type="term" value="F:structural constituent of ribosome"/>
    <property type="evidence" value="ECO:0007669"/>
    <property type="project" value="InterPro"/>
</dbReference>
<gene>
    <name evidence="5" type="primary">rpmF</name>
    <name evidence="7" type="ORF">COS38_01525</name>
</gene>
<reference evidence="8" key="1">
    <citation type="submission" date="2017-09" db="EMBL/GenBank/DDBJ databases">
        <title>Depth-based differentiation of microbial function through sediment-hosted aquifers and enrichment of novel symbionts in the deep terrestrial subsurface.</title>
        <authorList>
            <person name="Probst A.J."/>
            <person name="Ladd B."/>
            <person name="Jarett J.K."/>
            <person name="Geller-Mcgrath D.E."/>
            <person name="Sieber C.M.K."/>
            <person name="Emerson J.B."/>
            <person name="Anantharaman K."/>
            <person name="Thomas B.C."/>
            <person name="Malmstrom R."/>
            <person name="Stieglmeier M."/>
            <person name="Klingl A."/>
            <person name="Woyke T."/>
            <person name="Ryan C.M."/>
            <person name="Banfield J.F."/>
        </authorList>
    </citation>
    <scope>NUCLEOTIDE SEQUENCE [LARGE SCALE GENOMIC DNA]</scope>
</reference>
<dbReference type="InterPro" id="IPR002677">
    <property type="entry name" value="Ribosomal_bL32"/>
</dbReference>
<dbReference type="PANTHER" id="PTHR35534:SF1">
    <property type="entry name" value="LARGE RIBOSOMAL SUBUNIT PROTEIN BL32"/>
    <property type="match status" value="1"/>
</dbReference>
<dbReference type="SUPFAM" id="SSF57829">
    <property type="entry name" value="Zn-binding ribosomal proteins"/>
    <property type="match status" value="1"/>
</dbReference>
<protein>
    <recommendedName>
        <fullName evidence="4 5">Large ribosomal subunit protein bL32</fullName>
    </recommendedName>
</protein>
<dbReference type="AlphaFoldDB" id="A0A2M7CIJ5"/>
<organism evidence="7 8">
    <name type="scientific">Candidatus Berkelbacteria bacterium CG03_land_8_20_14_0_80_40_36</name>
    <dbReference type="NCBI Taxonomy" id="1974509"/>
    <lineage>
        <taxon>Bacteria</taxon>
        <taxon>Candidatus Berkelbacteria</taxon>
    </lineage>
</organism>
<evidence type="ECO:0000256" key="5">
    <source>
        <dbReference type="HAMAP-Rule" id="MF_00340"/>
    </source>
</evidence>
<keyword evidence="3 5" id="KW-0687">Ribonucleoprotein</keyword>
<accession>A0A2M7CIJ5</accession>
<feature type="region of interest" description="Disordered" evidence="6">
    <location>
        <begin position="1"/>
        <end position="24"/>
    </location>
</feature>
<evidence type="ECO:0000313" key="7">
    <source>
        <dbReference type="EMBL" id="PIV25467.1"/>
    </source>
</evidence>
<dbReference type="GO" id="GO:0006412">
    <property type="term" value="P:translation"/>
    <property type="evidence" value="ECO:0007669"/>
    <property type="project" value="UniProtKB-UniRule"/>
</dbReference>
<dbReference type="InterPro" id="IPR011332">
    <property type="entry name" value="Ribosomal_zn-bd"/>
</dbReference>
<evidence type="ECO:0000256" key="1">
    <source>
        <dbReference type="ARBA" id="ARBA00008560"/>
    </source>
</evidence>
<dbReference type="Pfam" id="PF01783">
    <property type="entry name" value="Ribosomal_L32p"/>
    <property type="match status" value="1"/>
</dbReference>
<evidence type="ECO:0000256" key="4">
    <source>
        <dbReference type="ARBA" id="ARBA00035178"/>
    </source>
</evidence>
<evidence type="ECO:0000313" key="8">
    <source>
        <dbReference type="Proteomes" id="UP000229966"/>
    </source>
</evidence>
<dbReference type="EMBL" id="PEUM01000039">
    <property type="protein sequence ID" value="PIV25467.1"/>
    <property type="molecule type" value="Genomic_DNA"/>
</dbReference>
<dbReference type="NCBIfam" id="TIGR01031">
    <property type="entry name" value="rpmF_bact"/>
    <property type="match status" value="1"/>
</dbReference>
<evidence type="ECO:0000256" key="6">
    <source>
        <dbReference type="SAM" id="MobiDB-lite"/>
    </source>
</evidence>
<dbReference type="PANTHER" id="PTHR35534">
    <property type="entry name" value="50S RIBOSOMAL PROTEIN L32"/>
    <property type="match status" value="1"/>
</dbReference>
<comment type="caution">
    <text evidence="7">The sequence shown here is derived from an EMBL/GenBank/DDBJ whole genome shotgun (WGS) entry which is preliminary data.</text>
</comment>
<dbReference type="InterPro" id="IPR044957">
    <property type="entry name" value="Ribosomal_bL32_bact"/>
</dbReference>